<dbReference type="AlphaFoldDB" id="G0QM65"/>
<name>G0QM65_ICHMU</name>
<evidence type="ECO:0000313" key="3">
    <source>
        <dbReference type="Proteomes" id="UP000008983"/>
    </source>
</evidence>
<sequence>MLNYCLLNMNNVSISNILFSQKYKFKLEKEIQKELEEKQILFQKNLIKQMLILNVNYFLKFYVILQNNYFISFIQQFTLNFKSKVFLNDLINQNKIIIINIRILNQISQKINILYQNINIYIQKKSINIQLNIYIQYIQYIQFIQYYKQQIYIYIQYFLYFQYIQYIQFPYFYMFNLSKQINLYQLGNACILFYQIKHLYFSAQTIIYFTYKYKFLSILSKQFKYFIIQNNKKINQYFFKKNSIIVQYFIQNLLFFK</sequence>
<dbReference type="RefSeq" id="XP_004037676.1">
    <property type="nucleotide sequence ID" value="XM_004037628.1"/>
</dbReference>
<accession>G0QM65</accession>
<reference evidence="2 3" key="1">
    <citation type="submission" date="2011-07" db="EMBL/GenBank/DDBJ databases">
        <authorList>
            <person name="Coyne R."/>
            <person name="Brami D."/>
            <person name="Johnson J."/>
            <person name="Hostetler J."/>
            <person name="Hannick L."/>
            <person name="Clark T."/>
            <person name="Cassidy-Hanley D."/>
            <person name="Inman J."/>
        </authorList>
    </citation>
    <scope>NUCLEOTIDE SEQUENCE [LARGE SCALE GENOMIC DNA]</scope>
    <source>
        <strain evidence="2 3">G5</strain>
    </source>
</reference>
<gene>
    <name evidence="2" type="ORF">IMG5_045370</name>
</gene>
<keyword evidence="1" id="KW-0472">Membrane</keyword>
<keyword evidence="1" id="KW-1133">Transmembrane helix</keyword>
<dbReference type="EMBL" id="GL983402">
    <property type="protein sequence ID" value="EGR33690.1"/>
    <property type="molecule type" value="Genomic_DNA"/>
</dbReference>
<dbReference type="InParanoid" id="G0QM65"/>
<organism evidence="2 3">
    <name type="scientific">Ichthyophthirius multifiliis</name>
    <name type="common">White spot disease agent</name>
    <name type="synonym">Ich</name>
    <dbReference type="NCBI Taxonomy" id="5932"/>
    <lineage>
        <taxon>Eukaryota</taxon>
        <taxon>Sar</taxon>
        <taxon>Alveolata</taxon>
        <taxon>Ciliophora</taxon>
        <taxon>Intramacronucleata</taxon>
        <taxon>Oligohymenophorea</taxon>
        <taxon>Hymenostomatida</taxon>
        <taxon>Ophryoglenina</taxon>
        <taxon>Ichthyophthirius</taxon>
    </lineage>
</organism>
<evidence type="ECO:0008006" key="4">
    <source>
        <dbReference type="Google" id="ProtNLM"/>
    </source>
</evidence>
<evidence type="ECO:0000256" key="1">
    <source>
        <dbReference type="SAM" id="Phobius"/>
    </source>
</evidence>
<keyword evidence="3" id="KW-1185">Reference proteome</keyword>
<protein>
    <recommendedName>
        <fullName evidence="4">Transmembrane protein</fullName>
    </recommendedName>
</protein>
<proteinExistence type="predicted"/>
<keyword evidence="1" id="KW-0812">Transmembrane</keyword>
<evidence type="ECO:0000313" key="2">
    <source>
        <dbReference type="EMBL" id="EGR33690.1"/>
    </source>
</evidence>
<feature type="transmembrane region" description="Helical" evidence="1">
    <location>
        <begin position="151"/>
        <end position="171"/>
    </location>
</feature>
<dbReference type="GeneID" id="14909875"/>
<dbReference type="Proteomes" id="UP000008983">
    <property type="component" value="Unassembled WGS sequence"/>
</dbReference>